<evidence type="ECO:0000256" key="1">
    <source>
        <dbReference type="SAM" id="MobiDB-lite"/>
    </source>
</evidence>
<feature type="compositionally biased region" description="Basic residues" evidence="1">
    <location>
        <begin position="166"/>
        <end position="176"/>
    </location>
</feature>
<dbReference type="AlphaFoldDB" id="A0A0D7A8V6"/>
<dbReference type="Proteomes" id="UP000054144">
    <property type="component" value="Unassembled WGS sequence"/>
</dbReference>
<gene>
    <name evidence="2" type="ORF">FISHEDRAFT_74841</name>
</gene>
<reference evidence="2 3" key="1">
    <citation type="journal article" date="2015" name="Fungal Genet. Biol.">
        <title>Evolution of novel wood decay mechanisms in Agaricales revealed by the genome sequences of Fistulina hepatica and Cylindrobasidium torrendii.</title>
        <authorList>
            <person name="Floudas D."/>
            <person name="Held B.W."/>
            <person name="Riley R."/>
            <person name="Nagy L.G."/>
            <person name="Koehler G."/>
            <person name="Ransdell A.S."/>
            <person name="Younus H."/>
            <person name="Chow J."/>
            <person name="Chiniquy J."/>
            <person name="Lipzen A."/>
            <person name="Tritt A."/>
            <person name="Sun H."/>
            <person name="Haridas S."/>
            <person name="LaButti K."/>
            <person name="Ohm R.A."/>
            <person name="Kues U."/>
            <person name="Blanchette R.A."/>
            <person name="Grigoriev I.V."/>
            <person name="Minto R.E."/>
            <person name="Hibbett D.S."/>
        </authorList>
    </citation>
    <scope>NUCLEOTIDE SEQUENCE [LARGE SCALE GENOMIC DNA]</scope>
    <source>
        <strain evidence="2 3">ATCC 64428</strain>
    </source>
</reference>
<protein>
    <submittedName>
        <fullName evidence="2">Uncharacterized protein</fullName>
    </submittedName>
</protein>
<dbReference type="OrthoDB" id="2984492at2759"/>
<sequence length="240" mass="24168">MVIAPAPVPALAPAPAPAPAPILAPRDAHALAHISTTTANPAGTVINTAVAPHTPDAACTPSNVDLADTALPSTRALTNVGTIELATNPACIPAGTELNLSRAAVVPTANMKDTSDGVAPARVDAHLSSASTTSNAAIGNSVVVDTALTLAPTDEPPVVQGARGCGRGRGRGRGGARGRGSTCGQVTARALCKVDYMSKHPSATSGAYATYWKSLKGTEEEKLWLKQADDARVAQDEAAT</sequence>
<feature type="region of interest" description="Disordered" evidence="1">
    <location>
        <begin position="154"/>
        <end position="180"/>
    </location>
</feature>
<accession>A0A0D7A8V6</accession>
<evidence type="ECO:0000313" key="2">
    <source>
        <dbReference type="EMBL" id="KIY47248.1"/>
    </source>
</evidence>
<proteinExistence type="predicted"/>
<evidence type="ECO:0000313" key="3">
    <source>
        <dbReference type="Proteomes" id="UP000054144"/>
    </source>
</evidence>
<keyword evidence="3" id="KW-1185">Reference proteome</keyword>
<name>A0A0D7A8V6_9AGAR</name>
<organism evidence="2 3">
    <name type="scientific">Fistulina hepatica ATCC 64428</name>
    <dbReference type="NCBI Taxonomy" id="1128425"/>
    <lineage>
        <taxon>Eukaryota</taxon>
        <taxon>Fungi</taxon>
        <taxon>Dikarya</taxon>
        <taxon>Basidiomycota</taxon>
        <taxon>Agaricomycotina</taxon>
        <taxon>Agaricomycetes</taxon>
        <taxon>Agaricomycetidae</taxon>
        <taxon>Agaricales</taxon>
        <taxon>Fistulinaceae</taxon>
        <taxon>Fistulina</taxon>
    </lineage>
</organism>
<dbReference type="EMBL" id="KN881968">
    <property type="protein sequence ID" value="KIY47248.1"/>
    <property type="molecule type" value="Genomic_DNA"/>
</dbReference>